<dbReference type="RefSeq" id="WP_166627904.1">
    <property type="nucleotide sequence ID" value="NZ_LNJZ01000001.1"/>
</dbReference>
<reference evidence="2 3" key="1">
    <citation type="submission" date="2019-03" db="EMBL/GenBank/DDBJ databases">
        <title>Genomic Encyclopedia of Type Strains, Phase IV (KMG-IV): sequencing the most valuable type-strain genomes for metagenomic binning, comparative biology and taxonomic classification.</title>
        <authorList>
            <person name="Goeker M."/>
        </authorList>
    </citation>
    <scope>NUCLEOTIDE SEQUENCE [LARGE SCALE GENOMIC DNA]</scope>
    <source>
        <strain evidence="2 3">DSM 28679</strain>
    </source>
</reference>
<organism evidence="2 3">
    <name type="scientific">Thiopseudomonas denitrificans</name>
    <dbReference type="NCBI Taxonomy" id="1501432"/>
    <lineage>
        <taxon>Bacteria</taxon>
        <taxon>Pseudomonadati</taxon>
        <taxon>Pseudomonadota</taxon>
        <taxon>Gammaproteobacteria</taxon>
        <taxon>Pseudomonadales</taxon>
        <taxon>Pseudomonadaceae</taxon>
        <taxon>Thiopseudomonas</taxon>
    </lineage>
</organism>
<evidence type="ECO:0000256" key="1">
    <source>
        <dbReference type="SAM" id="MobiDB-lite"/>
    </source>
</evidence>
<keyword evidence="3" id="KW-1185">Reference proteome</keyword>
<dbReference type="Proteomes" id="UP000294575">
    <property type="component" value="Unassembled WGS sequence"/>
</dbReference>
<dbReference type="AlphaFoldDB" id="A0A4R6TW61"/>
<dbReference type="EMBL" id="SNYK01000015">
    <property type="protein sequence ID" value="TDQ35516.1"/>
    <property type="molecule type" value="Genomic_DNA"/>
</dbReference>
<evidence type="ECO:0000313" key="2">
    <source>
        <dbReference type="EMBL" id="TDQ35516.1"/>
    </source>
</evidence>
<accession>A0A4R6TW61</accession>
<proteinExistence type="predicted"/>
<feature type="region of interest" description="Disordered" evidence="1">
    <location>
        <begin position="1"/>
        <end position="21"/>
    </location>
</feature>
<sequence length="54" mass="5495">MSFKTGAEESMSAASTVMPAASRSPGVAWLAQDVELEAVGTTPEPAVNMLAGIE</sequence>
<name>A0A4R6TW61_9GAMM</name>
<comment type="caution">
    <text evidence="2">The sequence shown here is derived from an EMBL/GenBank/DDBJ whole genome shotgun (WGS) entry which is preliminary data.</text>
</comment>
<evidence type="ECO:0000313" key="3">
    <source>
        <dbReference type="Proteomes" id="UP000294575"/>
    </source>
</evidence>
<gene>
    <name evidence="2" type="ORF">DFQ45_11569</name>
</gene>
<protein>
    <submittedName>
        <fullName evidence="2">Uncharacterized protein</fullName>
    </submittedName>
</protein>